<protein>
    <recommendedName>
        <fullName evidence="1">RNA ligase domain-containing protein</fullName>
    </recommendedName>
</protein>
<dbReference type="SUPFAM" id="SSF56091">
    <property type="entry name" value="DNA ligase/mRNA capping enzyme, catalytic domain"/>
    <property type="match status" value="1"/>
</dbReference>
<reference evidence="2" key="1">
    <citation type="journal article" date="2015" name="Nature">
        <title>Complex archaea that bridge the gap between prokaryotes and eukaryotes.</title>
        <authorList>
            <person name="Spang A."/>
            <person name="Saw J.H."/>
            <person name="Jorgensen S.L."/>
            <person name="Zaremba-Niedzwiedzka K."/>
            <person name="Martijn J."/>
            <person name="Lind A.E."/>
            <person name="van Eijk R."/>
            <person name="Schleper C."/>
            <person name="Guy L."/>
            <person name="Ettema T.J."/>
        </authorList>
    </citation>
    <scope>NUCLEOTIDE SEQUENCE</scope>
</reference>
<gene>
    <name evidence="2" type="ORF">LCGC14_1657970</name>
</gene>
<comment type="caution">
    <text evidence="2">The sequence shown here is derived from an EMBL/GenBank/DDBJ whole genome shotgun (WGS) entry which is preliminary data.</text>
</comment>
<organism evidence="2">
    <name type="scientific">marine sediment metagenome</name>
    <dbReference type="NCBI Taxonomy" id="412755"/>
    <lineage>
        <taxon>unclassified sequences</taxon>
        <taxon>metagenomes</taxon>
        <taxon>ecological metagenomes</taxon>
    </lineage>
</organism>
<dbReference type="EMBL" id="LAZR01014041">
    <property type="protein sequence ID" value="KKM19213.1"/>
    <property type="molecule type" value="Genomic_DNA"/>
</dbReference>
<evidence type="ECO:0000313" key="2">
    <source>
        <dbReference type="EMBL" id="KKM19213.1"/>
    </source>
</evidence>
<dbReference type="Gene3D" id="3.30.470.30">
    <property type="entry name" value="DNA ligase/mRNA capping enzyme"/>
    <property type="match status" value="1"/>
</dbReference>
<dbReference type="InterPro" id="IPR021122">
    <property type="entry name" value="RNA_ligase_dom_REL/Rnl2"/>
</dbReference>
<proteinExistence type="predicted"/>
<dbReference type="AlphaFoldDB" id="A0A0F9KAS4"/>
<dbReference type="Pfam" id="PF09414">
    <property type="entry name" value="RNA_ligase"/>
    <property type="match status" value="1"/>
</dbReference>
<feature type="domain" description="RNA ligase" evidence="1">
    <location>
        <begin position="39"/>
        <end position="213"/>
    </location>
</feature>
<sequence length="221" mass="24855">MVEYHKIKTVFKRNPDDKFKTLLEGEYSLPEFEYLKNNEWLLSEKIDGTNIRVMFDGEQITFGGKTDKAYIPAPLVAKLESIFLPQLEQFITIFGSSDATPISHQAFFEVCLYGEGYGAGIQKGGKYRPDQGFVLFDIRVAGWWLQRVDVEDIAAKLKIDVVPSFDVSNLIGMIILAKEGFKSAWGDFVAEGIVARPVVELRARNGSRIITKIKFKDFGGG</sequence>
<evidence type="ECO:0000259" key="1">
    <source>
        <dbReference type="Pfam" id="PF09414"/>
    </source>
</evidence>
<dbReference type="Gene3D" id="3.30.1490.70">
    <property type="match status" value="1"/>
</dbReference>
<name>A0A0F9KAS4_9ZZZZ</name>
<accession>A0A0F9KAS4</accession>